<evidence type="ECO:0000313" key="2">
    <source>
        <dbReference type="Proteomes" id="UP000642180"/>
    </source>
</evidence>
<comment type="caution">
    <text evidence="1">The sequence shown here is derived from an EMBL/GenBank/DDBJ whole genome shotgun (WGS) entry which is preliminary data.</text>
</comment>
<dbReference type="Proteomes" id="UP000642180">
    <property type="component" value="Unassembled WGS sequence"/>
</dbReference>
<protein>
    <submittedName>
        <fullName evidence="1">Uncharacterized protein</fullName>
    </submittedName>
</protein>
<keyword evidence="2" id="KW-1185">Reference proteome</keyword>
<organism evidence="1 2">
    <name type="scientific">Oxalicibacterium faecigallinarum</name>
    <dbReference type="NCBI Taxonomy" id="573741"/>
    <lineage>
        <taxon>Bacteria</taxon>
        <taxon>Pseudomonadati</taxon>
        <taxon>Pseudomonadota</taxon>
        <taxon>Betaproteobacteria</taxon>
        <taxon>Burkholderiales</taxon>
        <taxon>Oxalobacteraceae</taxon>
        <taxon>Oxalicibacterium</taxon>
    </lineage>
</organism>
<reference evidence="2" key="1">
    <citation type="journal article" date="2019" name="Int. J. Syst. Evol. Microbiol.">
        <title>The Global Catalogue of Microorganisms (GCM) 10K type strain sequencing project: providing services to taxonomists for standard genome sequencing and annotation.</title>
        <authorList>
            <consortium name="The Broad Institute Genomics Platform"/>
            <consortium name="The Broad Institute Genome Sequencing Center for Infectious Disease"/>
            <person name="Wu L."/>
            <person name="Ma J."/>
        </authorList>
    </citation>
    <scope>NUCLEOTIDE SEQUENCE [LARGE SCALE GENOMIC DNA]</scope>
    <source>
        <strain evidence="2">CCM 2767</strain>
    </source>
</reference>
<accession>A0A8J3F460</accession>
<proteinExistence type="predicted"/>
<evidence type="ECO:0000313" key="1">
    <source>
        <dbReference type="EMBL" id="GGI20494.1"/>
    </source>
</evidence>
<dbReference type="AlphaFoldDB" id="A0A8J3F460"/>
<dbReference type="EMBL" id="BMDI01000002">
    <property type="protein sequence ID" value="GGI20494.1"/>
    <property type="molecule type" value="Genomic_DNA"/>
</dbReference>
<gene>
    <name evidence="1" type="ORF">GCM10008066_24310</name>
</gene>
<sequence>MTTPVDIQMQLNNLIYGVQLSAMYHRKRERFLAMSDKWGKIISLIAGSAAFSQLTNEIGKAWAGVFVALSTMPSLVFSLADRARLHGELAQKYGYLESDIAAVVASEITEIEIAAWHSTLRKIEATEPPTLGALTRICQNQMALVAEEYDKVFDLTWYEKWLCHFFDMPNTGKKKSTNCTD</sequence>
<name>A0A8J3F460_9BURK</name>